<feature type="region of interest" description="Disordered" evidence="2">
    <location>
        <begin position="924"/>
        <end position="943"/>
    </location>
</feature>
<feature type="compositionally biased region" description="Acidic residues" evidence="2">
    <location>
        <begin position="1377"/>
        <end position="1388"/>
    </location>
</feature>
<keyword evidence="4" id="KW-1185">Reference proteome</keyword>
<evidence type="ECO:0000313" key="3">
    <source>
        <dbReference type="EMBL" id="PWW75206.1"/>
    </source>
</evidence>
<feature type="coiled-coil region" evidence="1">
    <location>
        <begin position="1319"/>
        <end position="1349"/>
    </location>
</feature>
<feature type="region of interest" description="Disordered" evidence="2">
    <location>
        <begin position="1358"/>
        <end position="1388"/>
    </location>
</feature>
<feature type="compositionally biased region" description="Polar residues" evidence="2">
    <location>
        <begin position="727"/>
        <end position="747"/>
    </location>
</feature>
<reference evidence="3 4" key="1">
    <citation type="submission" date="2018-03" db="EMBL/GenBank/DDBJ databases">
        <title>Genomes of Pezizomycetes fungi and the evolution of truffles.</title>
        <authorList>
            <person name="Murat C."/>
            <person name="Payen T."/>
            <person name="Noel B."/>
            <person name="Kuo A."/>
            <person name="Martin F.M."/>
        </authorList>
    </citation>
    <scope>NUCLEOTIDE SEQUENCE [LARGE SCALE GENOMIC DNA]</scope>
    <source>
        <strain evidence="3">091103-1</strain>
    </source>
</reference>
<dbReference type="Proteomes" id="UP000246991">
    <property type="component" value="Unassembled WGS sequence"/>
</dbReference>
<dbReference type="EMBL" id="PYWC01000050">
    <property type="protein sequence ID" value="PWW75206.1"/>
    <property type="molecule type" value="Genomic_DNA"/>
</dbReference>
<feature type="compositionally biased region" description="Basic and acidic residues" evidence="2">
    <location>
        <begin position="1190"/>
        <end position="1208"/>
    </location>
</feature>
<feature type="region of interest" description="Disordered" evidence="2">
    <location>
        <begin position="112"/>
        <end position="687"/>
    </location>
</feature>
<feature type="compositionally biased region" description="Basic and acidic residues" evidence="2">
    <location>
        <begin position="606"/>
        <end position="618"/>
    </location>
</feature>
<evidence type="ECO:0000313" key="4">
    <source>
        <dbReference type="Proteomes" id="UP000246991"/>
    </source>
</evidence>
<feature type="compositionally biased region" description="Acidic residues" evidence="2">
    <location>
        <begin position="1057"/>
        <end position="1066"/>
    </location>
</feature>
<feature type="compositionally biased region" description="Basic and acidic residues" evidence="2">
    <location>
        <begin position="924"/>
        <end position="934"/>
    </location>
</feature>
<feature type="compositionally biased region" description="Low complexity" evidence="2">
    <location>
        <begin position="1032"/>
        <end position="1046"/>
    </location>
</feature>
<feature type="region of interest" description="Disordered" evidence="2">
    <location>
        <begin position="888"/>
        <end position="912"/>
    </location>
</feature>
<feature type="region of interest" description="Disordered" evidence="2">
    <location>
        <begin position="727"/>
        <end position="773"/>
    </location>
</feature>
<evidence type="ECO:0000256" key="1">
    <source>
        <dbReference type="SAM" id="Coils"/>
    </source>
</evidence>
<evidence type="ECO:0000256" key="2">
    <source>
        <dbReference type="SAM" id="MobiDB-lite"/>
    </source>
</evidence>
<feature type="region of interest" description="Disordered" evidence="2">
    <location>
        <begin position="1087"/>
        <end position="1130"/>
    </location>
</feature>
<organism evidence="3 4">
    <name type="scientific">Tuber magnatum</name>
    <name type="common">white Piedmont truffle</name>
    <dbReference type="NCBI Taxonomy" id="42249"/>
    <lineage>
        <taxon>Eukaryota</taxon>
        <taxon>Fungi</taxon>
        <taxon>Dikarya</taxon>
        <taxon>Ascomycota</taxon>
        <taxon>Pezizomycotina</taxon>
        <taxon>Pezizomycetes</taxon>
        <taxon>Pezizales</taxon>
        <taxon>Tuberaceae</taxon>
        <taxon>Tuber</taxon>
    </lineage>
</organism>
<feature type="compositionally biased region" description="Basic and acidic residues" evidence="2">
    <location>
        <begin position="1166"/>
        <end position="1181"/>
    </location>
</feature>
<comment type="caution">
    <text evidence="3">The sequence shown here is derived from an EMBL/GenBank/DDBJ whole genome shotgun (WGS) entry which is preliminary data.</text>
</comment>
<protein>
    <submittedName>
        <fullName evidence="3">Uncharacterized protein</fullName>
    </submittedName>
</protein>
<feature type="region of interest" description="Disordered" evidence="2">
    <location>
        <begin position="1158"/>
        <end position="1260"/>
    </location>
</feature>
<feature type="compositionally biased region" description="Acidic residues" evidence="2">
    <location>
        <begin position="1238"/>
        <end position="1257"/>
    </location>
</feature>
<dbReference type="STRING" id="42249.A0A317SP29"/>
<keyword evidence="1" id="KW-0175">Coiled coil</keyword>
<gene>
    <name evidence="3" type="ORF">C7212DRAFT_358494</name>
</gene>
<name>A0A317SP29_9PEZI</name>
<accession>A0A317SP29</accession>
<feature type="compositionally biased region" description="Low complexity" evidence="2">
    <location>
        <begin position="755"/>
        <end position="768"/>
    </location>
</feature>
<feature type="compositionally biased region" description="Polar residues" evidence="2">
    <location>
        <begin position="121"/>
        <end position="134"/>
    </location>
</feature>
<feature type="region of interest" description="Disordered" evidence="2">
    <location>
        <begin position="1032"/>
        <end position="1067"/>
    </location>
</feature>
<sequence>MVSCYAEEAGDIIENVERCRGLMLSSKRGGVPHISAVSGLLVNPEISQSQREKEEELQKRRGYVLDAVNSPAAVEAMSSGQSESGEILSINAADLEDTCGGASSPIIRRSARADLQPGAKASTQALRPPSTGTHPKQVREAPHDCSPLSSPPTSEDIPGSRQARPSDLRDHPAAQTSGSKHFTKTECALVESAGSRGLGDNKLSQVNGEPTDGLSKPTRPAKTTKSVSRKAGGERTAKNIKPLVQRKKPEPLPISDDIWELPLSSPVSQGPKAGGTAQKHSASINQKAKHVPKPAGIVRGRFVAKVKAVPGNRGRGKGRSYKSEAQVVDSSEESTPHSGSEPVGPGVLRTPCEMETEKFALTPQPKTPTETAQPAQTSEEQPNLRRSLRERKPPKVVLIPSSDGESERGELVECTPRKAPARLLSPGKKPGSVTTNKRVLPEAYSNAPMKKRKDAPIRESVDVLQASNTGRRGVRRGARVVQLGKEQENAGGTRLVAGKISPAAPEHVQDRETTPVSSKRKAHKPTITPKELAEGSHKRQRTSPTKTGGRDERGARAPTFEASSGPEAVISLSQMDGSLGAPDSICGGPGLDGRVADNDDALPPLSRREYINHKEGREVGGASNISSPMEPPEPSAHDPQIAQEVLGSLDDASRRAPTHGQGSQKYHHSSLECFPREPLPPEALGNPARRLSSADILGTSSPSGSSAALHYVQENLQRNSPIASVNASKALTPRPTSNRVDASTCTADLNEDRITSTSRSRTSGPSPRAAEENGSTILKQIPGVTSPMAQLKGKVTCDRAVSANAVSEAAINESHLLSPIEFSKAGSPAGPMLRDAARNGGRSRPNGPVQLFTTQRLQSLVILSEGDEDIVVWDAKEKGGGFKALRRTETGHTEVDENGSPSRLDAPKPHTRPKEISWEILSRRKDYTPEHSPEPETEENMFAENSHGIFVGRTSLDRQPSSEQTHHIVRTRAKGGRPENSKISTDDEGGWRHFKHKDGATRGTDGPKNRSMELPKPLEKFREVAKDVISISSTSPSPVLPLSIPPKKSPRICPEPEPWEDSDGTEPTEPAVAKILQILAKRGANIPKLSPPALRHSKPKKVQLIRSGRRELEDNDGLVRSAGVEATNTEDRPFEDAALAKKGHLGTHFSKMLRKQQFVRIQRPPYRGDRPDPQLTEERFRRTSGMAPIKGERVRGQEWIQDSDHDGLDSATGEEDSVGTYTDKNGPDRNIDTCSDSESGESGDSEDGDQNGQEGEEDAHTAWRKSLPGHLKGTLSALEQITRGLVKYLVCSEELAVELIEGFEAQGARLIQSLDDSHAQEYEEFLDNLEEARKAVAAKAGELDQVIRNGLDSVERKEKDWENSRMARKKQHQKLDDEVEEMLMDTNN</sequence>
<feature type="compositionally biased region" description="Basic and acidic residues" evidence="2">
    <location>
        <begin position="997"/>
        <end position="1016"/>
    </location>
</feature>
<feature type="compositionally biased region" description="Polar residues" evidence="2">
    <location>
        <begin position="367"/>
        <end position="381"/>
    </location>
</feature>
<feature type="region of interest" description="Disordered" evidence="2">
    <location>
        <begin position="955"/>
        <end position="1016"/>
    </location>
</feature>
<dbReference type="OrthoDB" id="5374844at2759"/>
<proteinExistence type="predicted"/>